<accession>A0ABN1NTY0</accession>
<comment type="caution">
    <text evidence="1">The sequence shown here is derived from an EMBL/GenBank/DDBJ whole genome shotgun (WGS) entry which is preliminary data.</text>
</comment>
<organism evidence="1 2">
    <name type="scientific">Nonomuraea longicatena</name>
    <dbReference type="NCBI Taxonomy" id="83682"/>
    <lineage>
        <taxon>Bacteria</taxon>
        <taxon>Bacillati</taxon>
        <taxon>Actinomycetota</taxon>
        <taxon>Actinomycetes</taxon>
        <taxon>Streptosporangiales</taxon>
        <taxon>Streptosporangiaceae</taxon>
        <taxon>Nonomuraea</taxon>
    </lineage>
</organism>
<keyword evidence="2" id="KW-1185">Reference proteome</keyword>
<evidence type="ECO:0000313" key="2">
    <source>
        <dbReference type="Proteomes" id="UP001501578"/>
    </source>
</evidence>
<dbReference type="InterPro" id="IPR011748">
    <property type="entry name" value="Unchr_phage_tail-like"/>
</dbReference>
<dbReference type="NCBIfam" id="TIGR01634">
    <property type="entry name" value="tail_P2_I"/>
    <property type="match status" value="1"/>
</dbReference>
<dbReference type="NCBIfam" id="TIGR02242">
    <property type="entry name" value="tail_TIGR02242"/>
    <property type="match status" value="1"/>
</dbReference>
<gene>
    <name evidence="1" type="ORF">GCM10009560_11920</name>
</gene>
<dbReference type="EMBL" id="BAAAHQ010000004">
    <property type="protein sequence ID" value="GAA0916622.1"/>
    <property type="molecule type" value="Genomic_DNA"/>
</dbReference>
<dbReference type="RefSeq" id="WP_343948676.1">
    <property type="nucleotide sequence ID" value="NZ_BAAAHQ010000004.1"/>
</dbReference>
<dbReference type="InterPro" id="IPR006521">
    <property type="entry name" value="Tail_protein_I"/>
</dbReference>
<name>A0ABN1NTY0_9ACTN</name>
<dbReference type="Pfam" id="PF09684">
    <property type="entry name" value="Tail_P2_I"/>
    <property type="match status" value="1"/>
</dbReference>
<sequence length="197" mass="21111">MRGALTHLASAHPLAAQLPVVLFEDELRKPPPLTPPLPLARPLTRAFDQVLAPVLSTLDCLDSYLDPALTPSDMLPWLASWVAIGFGEQMTEAQRRALVAEAVSLHRMRGTQEALSKLVRTLTGVEGQVTESGGVGWSTRPGGYLPGTAEASVTVHLPDETDVDQTWLEAVLQLGVPAHVTVTVTMLNRPAVTDVVT</sequence>
<evidence type="ECO:0000313" key="1">
    <source>
        <dbReference type="EMBL" id="GAA0916622.1"/>
    </source>
</evidence>
<reference evidence="1 2" key="1">
    <citation type="journal article" date="2019" name="Int. J. Syst. Evol. Microbiol.">
        <title>The Global Catalogue of Microorganisms (GCM) 10K type strain sequencing project: providing services to taxonomists for standard genome sequencing and annotation.</title>
        <authorList>
            <consortium name="The Broad Institute Genomics Platform"/>
            <consortium name="The Broad Institute Genome Sequencing Center for Infectious Disease"/>
            <person name="Wu L."/>
            <person name="Ma J."/>
        </authorList>
    </citation>
    <scope>NUCLEOTIDE SEQUENCE [LARGE SCALE GENOMIC DNA]</scope>
    <source>
        <strain evidence="1 2">JCM 11136</strain>
    </source>
</reference>
<dbReference type="Proteomes" id="UP001501578">
    <property type="component" value="Unassembled WGS sequence"/>
</dbReference>
<proteinExistence type="predicted"/>
<protein>
    <submittedName>
        <fullName evidence="1">Phage tail protein</fullName>
    </submittedName>
</protein>